<dbReference type="PANTHER" id="PTHR31616:SF0">
    <property type="entry name" value="GLUCAN 1,4-ALPHA-GLUCOSIDASE"/>
    <property type="match status" value="1"/>
</dbReference>
<evidence type="ECO:0000313" key="4">
    <source>
        <dbReference type="Proteomes" id="UP000237640"/>
    </source>
</evidence>
<feature type="domain" description="GH15-like" evidence="1">
    <location>
        <begin position="221"/>
        <end position="584"/>
    </location>
</feature>
<gene>
    <name evidence="3" type="ORF">CLV81_2746</name>
</gene>
<dbReference type="InterPro" id="IPR012341">
    <property type="entry name" value="6hp_glycosidase-like_sf"/>
</dbReference>
<dbReference type="InterPro" id="IPR011613">
    <property type="entry name" value="GH15-like"/>
</dbReference>
<organism evidence="3 4">
    <name type="scientific">Flagellimonas meridianipacifica</name>
    <dbReference type="NCBI Taxonomy" id="1080225"/>
    <lineage>
        <taxon>Bacteria</taxon>
        <taxon>Pseudomonadati</taxon>
        <taxon>Bacteroidota</taxon>
        <taxon>Flavobacteriia</taxon>
        <taxon>Flavobacteriales</taxon>
        <taxon>Flavobacteriaceae</taxon>
        <taxon>Flagellimonas</taxon>
    </lineage>
</organism>
<dbReference type="PANTHER" id="PTHR31616">
    <property type="entry name" value="TREHALASE"/>
    <property type="match status" value="1"/>
</dbReference>
<feature type="domain" description="Trehalase-like N-terminal" evidence="2">
    <location>
        <begin position="8"/>
        <end position="135"/>
    </location>
</feature>
<sequence length="601" mass="69717">MDNLNYGIIGNCRSAALISDTGSLDWCCLPQFDSTSVFAKLLDEKKGGSFEIRTKYNYVIHQEYSKNTAVLVTRYSDGENTFEVHDFMPRYYKMNGKGKYNSPPEIIRYIKHVSGTPTFSVVYDPKLEYALGRTNNYVKDDFIVSLTSKQKFDTLFLYTSFDKQKVLDGEEILLKEDGYFMICYNEKILKPTTDKMSLELERTKIYWLDWVDRTPTYKKFNSQIIRSAITLKMLTYDKTGAVLAAATTSLPETIGEVRNWDYRFCWIRDASMVIKVVSELGHKNSAKRYLQFIIDLMPDKDEKLQIMYGINKQKKLTENTLDHLEGYKGSSPVRIGNAAYKQKQNDIYGILMDVIYEQLVKFSNDIENGEELWSITKGIVWIVEKHWREPDKGIWEFRGEDQHFTFSKVLCWVAIDRAIKVAKIFGKSRKIEKWTAIEQEIKSDIHEHAWNPEKNAFVQSYGSSHLDASVLLMESYGFIHAKDPKFVNTVHAIEEELSNDGLLYRYKNEDDFGLPSSSFTICTFWFINSLFKIGEEEKALAHFERLLSYSNHLGLFSEDIDFKTKRLLGNFPQAYSHLALIECAINFSRKKSEEKILESIA</sequence>
<evidence type="ECO:0000259" key="1">
    <source>
        <dbReference type="Pfam" id="PF00723"/>
    </source>
</evidence>
<dbReference type="SUPFAM" id="SSF48208">
    <property type="entry name" value="Six-hairpin glycosidases"/>
    <property type="match status" value="1"/>
</dbReference>
<accession>A0A2T0M9Y8</accession>
<keyword evidence="4" id="KW-1185">Reference proteome</keyword>
<evidence type="ECO:0000259" key="2">
    <source>
        <dbReference type="Pfam" id="PF19291"/>
    </source>
</evidence>
<evidence type="ECO:0000313" key="3">
    <source>
        <dbReference type="EMBL" id="PRX54346.1"/>
    </source>
</evidence>
<dbReference type="OrthoDB" id="3902805at2"/>
<dbReference type="GO" id="GO:0004553">
    <property type="term" value="F:hydrolase activity, hydrolyzing O-glycosyl compounds"/>
    <property type="evidence" value="ECO:0007669"/>
    <property type="project" value="TreeGrafter"/>
</dbReference>
<dbReference type="InterPro" id="IPR008928">
    <property type="entry name" value="6-hairpin_glycosidase_sf"/>
</dbReference>
<dbReference type="RefSeq" id="WP_106145632.1">
    <property type="nucleotide sequence ID" value="NZ_PVYX01000002.1"/>
</dbReference>
<proteinExistence type="predicted"/>
<dbReference type="Proteomes" id="UP000237640">
    <property type="component" value="Unassembled WGS sequence"/>
</dbReference>
<reference evidence="3 4" key="1">
    <citation type="submission" date="2018-03" db="EMBL/GenBank/DDBJ databases">
        <title>Genomic Encyclopedia of Archaeal and Bacterial Type Strains, Phase II (KMG-II): from individual species to whole genera.</title>
        <authorList>
            <person name="Goeker M."/>
        </authorList>
    </citation>
    <scope>NUCLEOTIDE SEQUENCE [LARGE SCALE GENOMIC DNA]</scope>
    <source>
        <strain evidence="3 4">DSM 25027</strain>
    </source>
</reference>
<dbReference type="InterPro" id="IPR045582">
    <property type="entry name" value="Trehalase-like_N"/>
</dbReference>
<dbReference type="Pfam" id="PF00723">
    <property type="entry name" value="Glyco_hydro_15"/>
    <property type="match status" value="1"/>
</dbReference>
<dbReference type="GO" id="GO:0005975">
    <property type="term" value="P:carbohydrate metabolic process"/>
    <property type="evidence" value="ECO:0007669"/>
    <property type="project" value="InterPro"/>
</dbReference>
<name>A0A2T0M9Y8_9FLAO</name>
<dbReference type="EMBL" id="PVYX01000002">
    <property type="protein sequence ID" value="PRX54346.1"/>
    <property type="molecule type" value="Genomic_DNA"/>
</dbReference>
<dbReference type="Gene3D" id="1.50.10.10">
    <property type="match status" value="1"/>
</dbReference>
<dbReference type="AlphaFoldDB" id="A0A2T0M9Y8"/>
<dbReference type="Pfam" id="PF19291">
    <property type="entry name" value="TREH_N"/>
    <property type="match status" value="1"/>
</dbReference>
<comment type="caution">
    <text evidence="3">The sequence shown here is derived from an EMBL/GenBank/DDBJ whole genome shotgun (WGS) entry which is preliminary data.</text>
</comment>
<protein>
    <submittedName>
        <fullName evidence="3">GH15 family glucan-1,4-alpha-glucosidase</fullName>
    </submittedName>
</protein>